<name>A0A2P2QN88_RHIMU</name>
<accession>A0A2P2QN88</accession>
<dbReference type="EMBL" id="GGEC01087954">
    <property type="protein sequence ID" value="MBX68438.1"/>
    <property type="molecule type" value="Transcribed_RNA"/>
</dbReference>
<dbReference type="AlphaFoldDB" id="A0A2P2QN88"/>
<proteinExistence type="predicted"/>
<reference evidence="1" key="1">
    <citation type="submission" date="2018-02" db="EMBL/GenBank/DDBJ databases">
        <title>Rhizophora mucronata_Transcriptome.</title>
        <authorList>
            <person name="Meera S.P."/>
            <person name="Sreeshan A."/>
            <person name="Augustine A."/>
        </authorList>
    </citation>
    <scope>NUCLEOTIDE SEQUENCE</scope>
    <source>
        <tissue evidence="1">Leaf</tissue>
    </source>
</reference>
<organism evidence="1">
    <name type="scientific">Rhizophora mucronata</name>
    <name type="common">Asiatic mangrove</name>
    <dbReference type="NCBI Taxonomy" id="61149"/>
    <lineage>
        <taxon>Eukaryota</taxon>
        <taxon>Viridiplantae</taxon>
        <taxon>Streptophyta</taxon>
        <taxon>Embryophyta</taxon>
        <taxon>Tracheophyta</taxon>
        <taxon>Spermatophyta</taxon>
        <taxon>Magnoliopsida</taxon>
        <taxon>eudicotyledons</taxon>
        <taxon>Gunneridae</taxon>
        <taxon>Pentapetalae</taxon>
        <taxon>rosids</taxon>
        <taxon>fabids</taxon>
        <taxon>Malpighiales</taxon>
        <taxon>Rhizophoraceae</taxon>
        <taxon>Rhizophora</taxon>
    </lineage>
</organism>
<protein>
    <submittedName>
        <fullName evidence="1">Uncharacterized protein</fullName>
    </submittedName>
</protein>
<sequence length="18" mass="2132">MKGQERRQCPSCCYMTPL</sequence>
<evidence type="ECO:0000313" key="1">
    <source>
        <dbReference type="EMBL" id="MBX68438.1"/>
    </source>
</evidence>